<comment type="caution">
    <text evidence="4">The sequence shown here is derived from an EMBL/GenBank/DDBJ whole genome shotgun (WGS) entry which is preliminary data.</text>
</comment>
<keyword evidence="2" id="KW-0808">Transferase</keyword>
<gene>
    <name evidence="4" type="ORF">B2A_11804</name>
</gene>
<dbReference type="InterPro" id="IPR002941">
    <property type="entry name" value="DNA_methylase_N4/N6"/>
</dbReference>
<keyword evidence="1 4" id="KW-0489">Methyltransferase</keyword>
<feature type="domain" description="DNA methylase N-4/N-6" evidence="3">
    <location>
        <begin position="6"/>
        <end position="91"/>
    </location>
</feature>
<evidence type="ECO:0000313" key="4">
    <source>
        <dbReference type="EMBL" id="EQD37375.1"/>
    </source>
</evidence>
<dbReference type="GO" id="GO:0003677">
    <property type="term" value="F:DNA binding"/>
    <property type="evidence" value="ECO:0007669"/>
    <property type="project" value="InterPro"/>
</dbReference>
<accession>T1A687</accession>
<evidence type="ECO:0000256" key="1">
    <source>
        <dbReference type="ARBA" id="ARBA00022603"/>
    </source>
</evidence>
<proteinExistence type="predicted"/>
<dbReference type="SUPFAM" id="SSF53335">
    <property type="entry name" value="S-adenosyl-L-methionine-dependent methyltransferases"/>
    <property type="match status" value="1"/>
</dbReference>
<dbReference type="GO" id="GO:0008170">
    <property type="term" value="F:N-methyltransferase activity"/>
    <property type="evidence" value="ECO:0007669"/>
    <property type="project" value="InterPro"/>
</dbReference>
<reference evidence="4" key="1">
    <citation type="submission" date="2013-08" db="EMBL/GenBank/DDBJ databases">
        <authorList>
            <person name="Mendez C."/>
            <person name="Richter M."/>
            <person name="Ferrer M."/>
            <person name="Sanchez J."/>
        </authorList>
    </citation>
    <scope>NUCLEOTIDE SEQUENCE</scope>
</reference>
<dbReference type="Pfam" id="PF01555">
    <property type="entry name" value="N6_N4_Mtase"/>
    <property type="match status" value="1"/>
</dbReference>
<name>T1A687_9ZZZZ</name>
<dbReference type="GO" id="GO:0032259">
    <property type="term" value="P:methylation"/>
    <property type="evidence" value="ECO:0007669"/>
    <property type="project" value="UniProtKB-KW"/>
</dbReference>
<sequence>WGRGADSFISMIYERLILMRDLMAADGSIYVHCDWRVNHLLRSVMNEVFGHRHFVNEIVWRRKQAQAWSADQFGVTNDTLFYYSRGEAHTFKPIYSRD</sequence>
<dbReference type="AlphaFoldDB" id="T1A687"/>
<protein>
    <submittedName>
        <fullName evidence="4">Adenine specific DNA methylase</fullName>
    </submittedName>
</protein>
<feature type="non-terminal residue" evidence="4">
    <location>
        <position position="1"/>
    </location>
</feature>
<organism evidence="4">
    <name type="scientific">mine drainage metagenome</name>
    <dbReference type="NCBI Taxonomy" id="410659"/>
    <lineage>
        <taxon>unclassified sequences</taxon>
        <taxon>metagenomes</taxon>
        <taxon>ecological metagenomes</taxon>
    </lineage>
</organism>
<evidence type="ECO:0000256" key="2">
    <source>
        <dbReference type="ARBA" id="ARBA00022679"/>
    </source>
</evidence>
<dbReference type="EMBL" id="AUZZ01008536">
    <property type="protein sequence ID" value="EQD37375.1"/>
    <property type="molecule type" value="Genomic_DNA"/>
</dbReference>
<dbReference type="InterPro" id="IPR029063">
    <property type="entry name" value="SAM-dependent_MTases_sf"/>
</dbReference>
<reference evidence="4" key="2">
    <citation type="journal article" date="2014" name="ISME J.">
        <title>Microbial stratification in low pH oxic and suboxic macroscopic growths along an acid mine drainage.</title>
        <authorList>
            <person name="Mendez-Garcia C."/>
            <person name="Mesa V."/>
            <person name="Sprenger R.R."/>
            <person name="Richter M."/>
            <person name="Diez M.S."/>
            <person name="Solano J."/>
            <person name="Bargiela R."/>
            <person name="Golyshina O.V."/>
            <person name="Manteca A."/>
            <person name="Ramos J.L."/>
            <person name="Gallego J.R."/>
            <person name="Llorente I."/>
            <person name="Martins Dos Santos V.A."/>
            <person name="Jensen O.N."/>
            <person name="Pelaez A.I."/>
            <person name="Sanchez J."/>
            <person name="Ferrer M."/>
        </authorList>
    </citation>
    <scope>NUCLEOTIDE SEQUENCE</scope>
</reference>
<dbReference type="Gene3D" id="3.40.50.150">
    <property type="entry name" value="Vaccinia Virus protein VP39"/>
    <property type="match status" value="1"/>
</dbReference>
<feature type="non-terminal residue" evidence="4">
    <location>
        <position position="98"/>
    </location>
</feature>
<evidence type="ECO:0000259" key="3">
    <source>
        <dbReference type="Pfam" id="PF01555"/>
    </source>
</evidence>